<dbReference type="OrthoDB" id="3565419at2759"/>
<dbReference type="InterPro" id="IPR013087">
    <property type="entry name" value="Znf_C2H2_type"/>
</dbReference>
<proteinExistence type="predicted"/>
<dbReference type="Proteomes" id="UP000886998">
    <property type="component" value="Unassembled WGS sequence"/>
</dbReference>
<feature type="domain" description="C2H2-type" evidence="2">
    <location>
        <begin position="67"/>
        <end position="92"/>
    </location>
</feature>
<dbReference type="Gene3D" id="3.30.160.60">
    <property type="entry name" value="Classic Zinc Finger"/>
    <property type="match status" value="1"/>
</dbReference>
<organism evidence="3 4">
    <name type="scientific">Trichonephila inaurata madagascariensis</name>
    <dbReference type="NCBI Taxonomy" id="2747483"/>
    <lineage>
        <taxon>Eukaryota</taxon>
        <taxon>Metazoa</taxon>
        <taxon>Ecdysozoa</taxon>
        <taxon>Arthropoda</taxon>
        <taxon>Chelicerata</taxon>
        <taxon>Arachnida</taxon>
        <taxon>Araneae</taxon>
        <taxon>Araneomorphae</taxon>
        <taxon>Entelegynae</taxon>
        <taxon>Araneoidea</taxon>
        <taxon>Nephilidae</taxon>
        <taxon>Trichonephila</taxon>
        <taxon>Trichonephila inaurata</taxon>
    </lineage>
</organism>
<dbReference type="EMBL" id="BMAV01006449">
    <property type="protein sequence ID" value="GFY48427.1"/>
    <property type="molecule type" value="Genomic_DNA"/>
</dbReference>
<accession>A0A8X6X7E6</accession>
<evidence type="ECO:0000313" key="3">
    <source>
        <dbReference type="EMBL" id="GFY48427.1"/>
    </source>
</evidence>
<evidence type="ECO:0000256" key="1">
    <source>
        <dbReference type="PROSITE-ProRule" id="PRU00042"/>
    </source>
</evidence>
<protein>
    <recommendedName>
        <fullName evidence="2">C2H2-type domain-containing protein</fullName>
    </recommendedName>
</protein>
<dbReference type="InterPro" id="IPR036236">
    <property type="entry name" value="Znf_C2H2_sf"/>
</dbReference>
<dbReference type="PROSITE" id="PS50157">
    <property type="entry name" value="ZINC_FINGER_C2H2_2"/>
    <property type="match status" value="1"/>
</dbReference>
<keyword evidence="4" id="KW-1185">Reference proteome</keyword>
<keyword evidence="1" id="KW-0863">Zinc-finger</keyword>
<dbReference type="AlphaFoldDB" id="A0A8X6X7E6"/>
<dbReference type="PROSITE" id="PS00028">
    <property type="entry name" value="ZINC_FINGER_C2H2_1"/>
    <property type="match status" value="1"/>
</dbReference>
<dbReference type="GO" id="GO:0008270">
    <property type="term" value="F:zinc ion binding"/>
    <property type="evidence" value="ECO:0007669"/>
    <property type="project" value="UniProtKB-KW"/>
</dbReference>
<keyword evidence="1" id="KW-0479">Metal-binding</keyword>
<gene>
    <name evidence="3" type="ORF">TNIN_68381</name>
</gene>
<dbReference type="SUPFAM" id="SSF57667">
    <property type="entry name" value="beta-beta-alpha zinc fingers"/>
    <property type="match status" value="1"/>
</dbReference>
<evidence type="ECO:0000313" key="4">
    <source>
        <dbReference type="Proteomes" id="UP000886998"/>
    </source>
</evidence>
<name>A0A8X6X7E6_9ARAC</name>
<comment type="caution">
    <text evidence="3">The sequence shown here is derived from an EMBL/GenBank/DDBJ whole genome shotgun (WGS) entry which is preliminary data.</text>
</comment>
<evidence type="ECO:0000259" key="2">
    <source>
        <dbReference type="PROSITE" id="PS50157"/>
    </source>
</evidence>
<sequence length="92" mass="10558">MAEGSILPIEEDCFYFCLTCKRKMHEKDTDYSIILSLELSYICSSCGERFESGYSGKKRKSIQTGTYLCEVCGEMFHKSSALLYHSYRHSGE</sequence>
<keyword evidence="1" id="KW-0862">Zinc</keyword>
<reference evidence="3" key="1">
    <citation type="submission" date="2020-08" db="EMBL/GenBank/DDBJ databases">
        <title>Multicomponent nature underlies the extraordinary mechanical properties of spider dragline silk.</title>
        <authorList>
            <person name="Kono N."/>
            <person name="Nakamura H."/>
            <person name="Mori M."/>
            <person name="Yoshida Y."/>
            <person name="Ohtoshi R."/>
            <person name="Malay A.D."/>
            <person name="Moran D.A.P."/>
            <person name="Tomita M."/>
            <person name="Numata K."/>
            <person name="Arakawa K."/>
        </authorList>
    </citation>
    <scope>NUCLEOTIDE SEQUENCE</scope>
</reference>